<dbReference type="PANTHER" id="PTHR12975:SF7">
    <property type="entry name" value="TRANSPORT PROTEIN PARTICLE SUBUNIT TRS85-1"/>
    <property type="match status" value="1"/>
</dbReference>
<dbReference type="InterPro" id="IPR024420">
    <property type="entry name" value="TRAPP_III_complex_Trs85"/>
</dbReference>
<dbReference type="GO" id="GO:1990072">
    <property type="term" value="C:TRAPPIII protein complex"/>
    <property type="evidence" value="ECO:0007669"/>
    <property type="project" value="TreeGrafter"/>
</dbReference>
<reference evidence="1 2" key="1">
    <citation type="journal article" date="2023" name="G3 (Bethesda)">
        <title>A high-quality reference genome for the fission yeast Schizosaccharomyces osmophilus.</title>
        <authorList>
            <person name="Jia G.S."/>
            <person name="Zhang W.C."/>
            <person name="Liang Y."/>
            <person name="Liu X.H."/>
            <person name="Rhind N."/>
            <person name="Pidoux A."/>
            <person name="Brysch-Herzberg M."/>
            <person name="Du L.L."/>
        </authorList>
    </citation>
    <scope>NUCLEOTIDE SEQUENCE [LARGE SCALE GENOMIC DNA]</scope>
    <source>
        <strain evidence="1 2">CBS 15793</strain>
    </source>
</reference>
<dbReference type="PANTHER" id="PTHR12975">
    <property type="entry name" value="TRANSPORT PROTEIN TRAPP"/>
    <property type="match status" value="1"/>
</dbReference>
<sequence length="669" mass="76349">MDITTNFLSRSLSEITSTVSDASGDFSSSSTNYEFEQKLRQLIEHAFCPVVFTLCSEDTESFIKGKGFANFASFIRPFGDCVEHGNCSKHSASAKHINFQNERNLEDTGSVRFLPMSAVRTPQQFHRDRAWNKENELESEQELSYEFAPGGDMECVRELLERYIQKWSAEADDQVAPDSFLDPMLQYLKLLMSGNPVAQHETFSHPVGCLIVLSSHNPNPLATIMRLYKEVNSADFPRFISREVLHYYLFIHDEDEHDLETSLQVFGNIQRSIGANSKFIRLRSRYIDLAYIQNAHSPSNLDNYKDELGGEDDYFNPSSLLSSTSLVNGFSNPTLFSLDSELAKVPEPIWKSPLEVLKEGGENKKGVLKPVMPLEEMQEMKSLVTTILFEGIRPFMQRCVNSWEENTAAHYGGFTGKLLFASKKYIGKNHSSSAQRNYDSDSFMYSSDKPEAVKRRMADFLFMLHDYKRAYEIYDELRKTFSQERAWNYLASCLEAQITCLLMQNRVITPKLRTSVLDKIFNDMVLVYAARLHSLYHTSRSIAIGSLLLATRPGNCIDDAVQWFQRLTNLNVIPLSKFEHAFFMTCLAGLFTVRANLPSSEKAINGRERKAAFWFLHSIKDWLECDHPTMALVCWKFADCIYEYSSWSVLSTHIKAIGEELVSSTNNGN</sequence>
<accession>A0AAE9WAG2</accession>
<gene>
    <name evidence="1" type="primary">trs8501</name>
    <name evidence="1" type="ORF">SOMG_00542</name>
</gene>
<dbReference type="Pfam" id="PF12739">
    <property type="entry name" value="TRAPPC-Trs85"/>
    <property type="match status" value="1"/>
</dbReference>
<evidence type="ECO:0000313" key="1">
    <source>
        <dbReference type="EMBL" id="WBW72358.1"/>
    </source>
</evidence>
<name>A0AAE9WAG2_9SCHI</name>
<dbReference type="Proteomes" id="UP001212411">
    <property type="component" value="Chromosome 1"/>
</dbReference>
<dbReference type="AlphaFoldDB" id="A0AAE9WAG2"/>
<evidence type="ECO:0000313" key="2">
    <source>
        <dbReference type="Proteomes" id="UP001212411"/>
    </source>
</evidence>
<dbReference type="RefSeq" id="XP_056036601.1">
    <property type="nucleotide sequence ID" value="XM_056179336.1"/>
</dbReference>
<organism evidence="1 2">
    <name type="scientific">Schizosaccharomyces osmophilus</name>
    <dbReference type="NCBI Taxonomy" id="2545709"/>
    <lineage>
        <taxon>Eukaryota</taxon>
        <taxon>Fungi</taxon>
        <taxon>Dikarya</taxon>
        <taxon>Ascomycota</taxon>
        <taxon>Taphrinomycotina</taxon>
        <taxon>Schizosaccharomycetes</taxon>
        <taxon>Schizosaccharomycetales</taxon>
        <taxon>Schizosaccharomycetaceae</taxon>
        <taxon>Schizosaccharomyces</taxon>
    </lineage>
</organism>
<dbReference type="KEGG" id="som:SOMG_00542"/>
<protein>
    <submittedName>
        <fullName evidence="1">TRAPP III complex subunit Trs85a</fullName>
    </submittedName>
</protein>
<keyword evidence="2" id="KW-1185">Reference proteome</keyword>
<dbReference type="GeneID" id="80874025"/>
<dbReference type="EMBL" id="CP115611">
    <property type="protein sequence ID" value="WBW72358.1"/>
    <property type="molecule type" value="Genomic_DNA"/>
</dbReference>
<proteinExistence type="predicted"/>